<dbReference type="Proteomes" id="UP000467841">
    <property type="component" value="Unassembled WGS sequence"/>
</dbReference>
<keyword evidence="3" id="KW-1185">Reference proteome</keyword>
<sequence>MSGGGKGWGEAVDPFRLITTTLLSLLLPLSFLLLSRLSSSSFFLSLNASSPSSSPPLSSFFLYTNSAFVIVFVFLLSVYTLVHALATKITTKDRNRSIAAAFSPHVSVSWLILFLVQISVVLGLERTVSEGVNRIIISSERSFLIRLMFFFGLHEVMILWYRVIVRPVVDSTLLGEGFMMREETVEEKVAFAVSCGTFWWWKLRDEVESLVGAAECKRELMLLLLQIDGNKVSLDVGTMDFVNWWLYYLVVTIGVVRIVKGSLWFVMILVFEQRGRRNPCEISTASTVSKDCSVHCDDEGDLEGDLAVTSNFHHVLPRGGGSIPLHGRGAVNRRFRNVFHLRSGFRAPLRWIEFPT</sequence>
<feature type="transmembrane region" description="Helical" evidence="1">
    <location>
        <begin position="245"/>
        <end position="271"/>
    </location>
</feature>
<dbReference type="PANTHER" id="PTHR37172">
    <property type="entry name" value="TRANSMEMBRANE PROTEIN"/>
    <property type="match status" value="1"/>
</dbReference>
<dbReference type="EMBL" id="CACVBM020000333">
    <property type="protein sequence ID" value="CAA7017785.1"/>
    <property type="molecule type" value="Genomic_DNA"/>
</dbReference>
<dbReference type="AlphaFoldDB" id="A0A6D2HT69"/>
<evidence type="ECO:0000256" key="1">
    <source>
        <dbReference type="SAM" id="Phobius"/>
    </source>
</evidence>
<feature type="transmembrane region" description="Helical" evidence="1">
    <location>
        <begin position="60"/>
        <end position="82"/>
    </location>
</feature>
<accession>A0A6D2HT69</accession>
<keyword evidence="1" id="KW-1133">Transmembrane helix</keyword>
<dbReference type="OrthoDB" id="1913803at2759"/>
<feature type="transmembrane region" description="Helical" evidence="1">
    <location>
        <begin position="15"/>
        <end position="34"/>
    </location>
</feature>
<keyword evidence="1" id="KW-0812">Transmembrane</keyword>
<feature type="transmembrane region" description="Helical" evidence="1">
    <location>
        <begin position="143"/>
        <end position="164"/>
    </location>
</feature>
<gene>
    <name evidence="2" type="ORF">MERR_LOCUS5020</name>
</gene>
<keyword evidence="1" id="KW-0472">Membrane</keyword>
<dbReference type="PANTHER" id="PTHR37172:SF3">
    <property type="entry name" value="TRANSMEMBRANE PROTEIN"/>
    <property type="match status" value="1"/>
</dbReference>
<evidence type="ECO:0000313" key="2">
    <source>
        <dbReference type="EMBL" id="CAA7017785.1"/>
    </source>
</evidence>
<reference evidence="2" key="1">
    <citation type="submission" date="2020-01" db="EMBL/GenBank/DDBJ databases">
        <authorList>
            <person name="Mishra B."/>
        </authorList>
    </citation>
    <scope>NUCLEOTIDE SEQUENCE [LARGE SCALE GENOMIC DNA]</scope>
</reference>
<comment type="caution">
    <text evidence="2">The sequence shown here is derived from an EMBL/GenBank/DDBJ whole genome shotgun (WGS) entry which is preliminary data.</text>
</comment>
<name>A0A6D2HT69_9BRAS</name>
<proteinExistence type="predicted"/>
<evidence type="ECO:0000313" key="3">
    <source>
        <dbReference type="Proteomes" id="UP000467841"/>
    </source>
</evidence>
<evidence type="ECO:0008006" key="4">
    <source>
        <dbReference type="Google" id="ProtNLM"/>
    </source>
</evidence>
<feature type="transmembrane region" description="Helical" evidence="1">
    <location>
        <begin position="102"/>
        <end position="122"/>
    </location>
</feature>
<protein>
    <recommendedName>
        <fullName evidence="4">Transmembrane protein</fullName>
    </recommendedName>
</protein>
<organism evidence="2 3">
    <name type="scientific">Microthlaspi erraticum</name>
    <dbReference type="NCBI Taxonomy" id="1685480"/>
    <lineage>
        <taxon>Eukaryota</taxon>
        <taxon>Viridiplantae</taxon>
        <taxon>Streptophyta</taxon>
        <taxon>Embryophyta</taxon>
        <taxon>Tracheophyta</taxon>
        <taxon>Spermatophyta</taxon>
        <taxon>Magnoliopsida</taxon>
        <taxon>eudicotyledons</taxon>
        <taxon>Gunneridae</taxon>
        <taxon>Pentapetalae</taxon>
        <taxon>rosids</taxon>
        <taxon>malvids</taxon>
        <taxon>Brassicales</taxon>
        <taxon>Brassicaceae</taxon>
        <taxon>Coluteocarpeae</taxon>
        <taxon>Microthlaspi</taxon>
    </lineage>
</organism>